<dbReference type="PANTHER" id="PTHR44688">
    <property type="entry name" value="DNA-BINDING TRANSCRIPTIONAL ACTIVATOR DEVR_DOSR"/>
    <property type="match status" value="1"/>
</dbReference>
<dbReference type="SUPFAM" id="SSF50475">
    <property type="entry name" value="FMN-binding split barrel"/>
    <property type="match status" value="1"/>
</dbReference>
<dbReference type="PROSITE" id="PS50043">
    <property type="entry name" value="HTH_LUXR_2"/>
    <property type="match status" value="1"/>
</dbReference>
<evidence type="ECO:0000313" key="6">
    <source>
        <dbReference type="Proteomes" id="UP000215509"/>
    </source>
</evidence>
<comment type="caution">
    <text evidence="5">The sequence shown here is derived from an EMBL/GenBank/DDBJ whole genome shotgun (WGS) entry which is preliminary data.</text>
</comment>
<dbReference type="InterPro" id="IPR012349">
    <property type="entry name" value="Split_barrel_FMN-bd"/>
</dbReference>
<gene>
    <name evidence="5" type="ORF">CF651_29830</name>
</gene>
<dbReference type="InterPro" id="IPR003018">
    <property type="entry name" value="GAF"/>
</dbReference>
<evidence type="ECO:0000256" key="3">
    <source>
        <dbReference type="ARBA" id="ARBA00023163"/>
    </source>
</evidence>
<dbReference type="GO" id="GO:0045892">
    <property type="term" value="P:negative regulation of DNA-templated transcription"/>
    <property type="evidence" value="ECO:0007669"/>
    <property type="project" value="UniProtKB-ARBA"/>
</dbReference>
<dbReference type="OrthoDB" id="2567653at2"/>
<accession>A0A229UGY5</accession>
<dbReference type="GO" id="GO:0003677">
    <property type="term" value="F:DNA binding"/>
    <property type="evidence" value="ECO:0007669"/>
    <property type="project" value="UniProtKB-KW"/>
</dbReference>
<name>A0A229UGY5_9BACL</name>
<dbReference type="AlphaFoldDB" id="A0A229UGY5"/>
<dbReference type="Gene3D" id="1.10.10.10">
    <property type="entry name" value="Winged helix-like DNA-binding domain superfamily/Winged helix DNA-binding domain"/>
    <property type="match status" value="1"/>
</dbReference>
<evidence type="ECO:0000259" key="4">
    <source>
        <dbReference type="PROSITE" id="PS50043"/>
    </source>
</evidence>
<sequence length="394" mass="43541">MIPSQLLPVFEWGPPSCIITSSKDGVPNIANLTRIWYVDGEHVAIANQFLNKTYSNLMEQPLAFMKIANPSDLFHWEIGVRYIRAETDGALFESLLQDIQMISWMAEAAVPAELRSVMIFKVLSLRKGVEESLHLTPSPETYGELLNALADSLGCSRLSYWVPVEGTADVKLLASRGVTGAGVQADAFDSMKRLALLVVGKRQVIRLGNIQSQVRYIHSIRSKPLGQDQPEVPNTLPAGPSSYLAVPILSFDTLIGMICCEASGGQAEAFDRLEDGFLLMLSSKLGETLAASASVAEQDYGPLFRQTIERVRLEWTKASEPFHTELSARERQVAIHVAQGHTNAQIAKILFVSPRTVTTHVERIFQKLQVSSRAVLTRYVMEKGLLTDHPDSDH</sequence>
<proteinExistence type="predicted"/>
<reference evidence="5 6" key="1">
    <citation type="submission" date="2017-07" db="EMBL/GenBank/DDBJ databases">
        <title>Genome sequencing and assembly of Paenibacillus rigui.</title>
        <authorList>
            <person name="Mayilraj S."/>
        </authorList>
    </citation>
    <scope>NUCLEOTIDE SEQUENCE [LARGE SCALE GENOMIC DNA]</scope>
    <source>
        <strain evidence="5 6">JCM 16352</strain>
    </source>
</reference>
<keyword evidence="3" id="KW-0804">Transcription</keyword>
<dbReference type="InterPro" id="IPR000792">
    <property type="entry name" value="Tscrpt_reg_LuxR_C"/>
</dbReference>
<dbReference type="InterPro" id="IPR016032">
    <property type="entry name" value="Sig_transdc_resp-reg_C-effctor"/>
</dbReference>
<keyword evidence="2" id="KW-0238">DNA-binding</keyword>
<keyword evidence="1" id="KW-0805">Transcription regulation</keyword>
<dbReference type="EMBL" id="NMQW01000059">
    <property type="protein sequence ID" value="OXM82657.1"/>
    <property type="molecule type" value="Genomic_DNA"/>
</dbReference>
<dbReference type="Gene3D" id="2.30.110.10">
    <property type="entry name" value="Electron Transport, Fmn-binding Protein, Chain A"/>
    <property type="match status" value="1"/>
</dbReference>
<dbReference type="PRINTS" id="PR00038">
    <property type="entry name" value="HTHLUXR"/>
</dbReference>
<evidence type="ECO:0000313" key="5">
    <source>
        <dbReference type="EMBL" id="OXM82657.1"/>
    </source>
</evidence>
<dbReference type="InterPro" id="IPR036388">
    <property type="entry name" value="WH-like_DNA-bd_sf"/>
</dbReference>
<dbReference type="PROSITE" id="PS00622">
    <property type="entry name" value="HTH_LUXR_1"/>
    <property type="match status" value="1"/>
</dbReference>
<dbReference type="CDD" id="cd06170">
    <property type="entry name" value="LuxR_C_like"/>
    <property type="match status" value="1"/>
</dbReference>
<dbReference type="InterPro" id="IPR029016">
    <property type="entry name" value="GAF-like_dom_sf"/>
</dbReference>
<dbReference type="Proteomes" id="UP000215509">
    <property type="component" value="Unassembled WGS sequence"/>
</dbReference>
<feature type="domain" description="HTH luxR-type" evidence="4">
    <location>
        <begin position="318"/>
        <end position="384"/>
    </location>
</feature>
<organism evidence="5 6">
    <name type="scientific">Paenibacillus rigui</name>
    <dbReference type="NCBI Taxonomy" id="554312"/>
    <lineage>
        <taxon>Bacteria</taxon>
        <taxon>Bacillati</taxon>
        <taxon>Bacillota</taxon>
        <taxon>Bacilli</taxon>
        <taxon>Bacillales</taxon>
        <taxon>Paenibacillaceae</taxon>
        <taxon>Paenibacillus</taxon>
    </lineage>
</organism>
<dbReference type="PANTHER" id="PTHR44688:SF16">
    <property type="entry name" value="DNA-BINDING TRANSCRIPTIONAL ACTIVATOR DEVR_DOSR"/>
    <property type="match status" value="1"/>
</dbReference>
<dbReference type="Pfam" id="PF00196">
    <property type="entry name" value="GerE"/>
    <property type="match status" value="1"/>
</dbReference>
<dbReference type="Gene3D" id="3.30.450.40">
    <property type="match status" value="1"/>
</dbReference>
<dbReference type="SMART" id="SM00421">
    <property type="entry name" value="HTH_LUXR"/>
    <property type="match status" value="1"/>
</dbReference>
<protein>
    <recommendedName>
        <fullName evidence="4">HTH luxR-type domain-containing protein</fullName>
    </recommendedName>
</protein>
<dbReference type="Pfam" id="PF01590">
    <property type="entry name" value="GAF"/>
    <property type="match status" value="1"/>
</dbReference>
<dbReference type="SUPFAM" id="SSF46894">
    <property type="entry name" value="C-terminal effector domain of the bipartite response regulators"/>
    <property type="match status" value="1"/>
</dbReference>
<evidence type="ECO:0000256" key="2">
    <source>
        <dbReference type="ARBA" id="ARBA00023125"/>
    </source>
</evidence>
<dbReference type="SUPFAM" id="SSF55781">
    <property type="entry name" value="GAF domain-like"/>
    <property type="match status" value="1"/>
</dbReference>
<keyword evidence="6" id="KW-1185">Reference proteome</keyword>
<dbReference type="RefSeq" id="WP_094018514.1">
    <property type="nucleotide sequence ID" value="NZ_NMQW01000059.1"/>
</dbReference>
<evidence type="ECO:0000256" key="1">
    <source>
        <dbReference type="ARBA" id="ARBA00023015"/>
    </source>
</evidence>